<dbReference type="Pfam" id="PF12796">
    <property type="entry name" value="Ank_2"/>
    <property type="match status" value="2"/>
</dbReference>
<evidence type="ECO:0000256" key="6">
    <source>
        <dbReference type="ARBA" id="ARBA00024347"/>
    </source>
</evidence>
<feature type="repeat" description="ANK" evidence="8">
    <location>
        <begin position="123"/>
        <end position="155"/>
    </location>
</feature>
<dbReference type="Pfam" id="PF00023">
    <property type="entry name" value="Ank"/>
    <property type="match status" value="1"/>
</dbReference>
<feature type="repeat" description="ANK" evidence="8">
    <location>
        <begin position="54"/>
        <end position="86"/>
    </location>
</feature>
<sequence length="487" mass="54398">MDPFETSSFSSLIEREEREEVIQLDLHTAALIGDYDMVRDCIHKKSDLDHTNRGGWTPLMYAAYVGRDNILNMLLDAGARIDIQSKSVKLGSTALMLASYCATESIMYFLLQHGASINLRDGEGMTSLFHAVRQGHQSAVKLLASKGADLDLGQYLTGITPIMEAAISGHELIFNILLDHGADITRRTKKGETVKSLAMRHKNTSIVALIDKHISPQEPTRKEPTLELHDQFGASISSSGVIEGSIQDGPAIIDSLMRNAANSARNPDFSEGAPVASLCPEIQNKLSIQGQGGPPPQINNPVFQNEPPNQKRAQGILKPPIDVFNQNPPISALPPKLPDTLGELLAEYNLQMYLPKLEGEGLDVATFLELCDNDLKELGIDKFGPRKKMLLAIRECKERMAVHDPNIDQVQVDQYQVRIRDLTMHLQQALAYCKNYQTQLYQEQQYRQEFGNYLEAEAQRMKQIFFYSNNIGKNCKEASAQLRKMKY</sequence>
<dbReference type="Pfam" id="PF00536">
    <property type="entry name" value="SAM_1"/>
    <property type="match status" value="1"/>
</dbReference>
<keyword evidence="4" id="KW-0677">Repeat</keyword>
<dbReference type="PROSITE" id="PS50105">
    <property type="entry name" value="SAM_DOMAIN"/>
    <property type="match status" value="1"/>
</dbReference>
<dbReference type="SMART" id="SM00454">
    <property type="entry name" value="SAM"/>
    <property type="match status" value="1"/>
</dbReference>
<evidence type="ECO:0000256" key="4">
    <source>
        <dbReference type="ARBA" id="ARBA00022737"/>
    </source>
</evidence>
<keyword evidence="2" id="KW-0328">Glycosyltransferase</keyword>
<dbReference type="PANTHER" id="PTHR24171">
    <property type="entry name" value="ANKYRIN REPEAT DOMAIN-CONTAINING PROTEIN 39-RELATED"/>
    <property type="match status" value="1"/>
</dbReference>
<evidence type="ECO:0000256" key="8">
    <source>
        <dbReference type="PROSITE-ProRule" id="PRU00023"/>
    </source>
</evidence>
<comment type="catalytic activity">
    <reaction evidence="7">
        <text>NAD(+) + (ADP-D-ribosyl)n-acceptor = nicotinamide + (ADP-D-ribosyl)n+1-acceptor + H(+).</text>
        <dbReference type="EC" id="2.4.2.30"/>
    </reaction>
</comment>
<dbReference type="SUPFAM" id="SSF47769">
    <property type="entry name" value="SAM/Pointed domain"/>
    <property type="match status" value="1"/>
</dbReference>
<dbReference type="PROSITE" id="PS50297">
    <property type="entry name" value="ANK_REP_REGION"/>
    <property type="match status" value="4"/>
</dbReference>
<keyword evidence="5 8" id="KW-0040">ANK repeat</keyword>
<name>A0A7M5V6Z1_9CNID</name>
<feature type="repeat" description="ANK" evidence="8">
    <location>
        <begin position="90"/>
        <end position="122"/>
    </location>
</feature>
<dbReference type="EC" id="2.4.2.30" evidence="1"/>
<feature type="domain" description="SAM" evidence="9">
    <location>
        <begin position="336"/>
        <end position="399"/>
    </location>
</feature>
<evidence type="ECO:0000256" key="5">
    <source>
        <dbReference type="ARBA" id="ARBA00023043"/>
    </source>
</evidence>
<feature type="repeat" description="ANK" evidence="8">
    <location>
        <begin position="157"/>
        <end position="189"/>
    </location>
</feature>
<evidence type="ECO:0000256" key="3">
    <source>
        <dbReference type="ARBA" id="ARBA00022695"/>
    </source>
</evidence>
<evidence type="ECO:0000256" key="1">
    <source>
        <dbReference type="ARBA" id="ARBA00012020"/>
    </source>
</evidence>
<dbReference type="PROSITE" id="PS50088">
    <property type="entry name" value="ANK_REPEAT"/>
    <property type="match status" value="4"/>
</dbReference>
<keyword evidence="3" id="KW-0808">Transferase</keyword>
<proteinExistence type="inferred from homology"/>
<keyword evidence="11" id="KW-1185">Reference proteome</keyword>
<organism evidence="10 11">
    <name type="scientific">Clytia hemisphaerica</name>
    <dbReference type="NCBI Taxonomy" id="252671"/>
    <lineage>
        <taxon>Eukaryota</taxon>
        <taxon>Metazoa</taxon>
        <taxon>Cnidaria</taxon>
        <taxon>Hydrozoa</taxon>
        <taxon>Hydroidolina</taxon>
        <taxon>Leptothecata</taxon>
        <taxon>Obeliida</taxon>
        <taxon>Clytiidae</taxon>
        <taxon>Clytia</taxon>
    </lineage>
</organism>
<dbReference type="GO" id="GO:0003950">
    <property type="term" value="F:NAD+ poly-ADP-ribosyltransferase activity"/>
    <property type="evidence" value="ECO:0007669"/>
    <property type="project" value="UniProtKB-EC"/>
</dbReference>
<accession>A0A7M5V6Z1</accession>
<keyword evidence="3" id="KW-0548">Nucleotidyltransferase</keyword>
<reference evidence="10" key="1">
    <citation type="submission" date="2021-01" db="UniProtKB">
        <authorList>
            <consortium name="EnsemblMetazoa"/>
        </authorList>
    </citation>
    <scope>IDENTIFICATION</scope>
</reference>
<dbReference type="InterPro" id="IPR013761">
    <property type="entry name" value="SAM/pointed_sf"/>
</dbReference>
<evidence type="ECO:0000313" key="11">
    <source>
        <dbReference type="Proteomes" id="UP000594262"/>
    </source>
</evidence>
<dbReference type="Gene3D" id="1.10.150.50">
    <property type="entry name" value="Transcription Factor, Ets-1"/>
    <property type="match status" value="1"/>
</dbReference>
<dbReference type="SMART" id="SM00248">
    <property type="entry name" value="ANK"/>
    <property type="match status" value="5"/>
</dbReference>
<dbReference type="InterPro" id="IPR036770">
    <property type="entry name" value="Ankyrin_rpt-contain_sf"/>
</dbReference>
<dbReference type="GO" id="GO:0016779">
    <property type="term" value="F:nucleotidyltransferase activity"/>
    <property type="evidence" value="ECO:0007669"/>
    <property type="project" value="UniProtKB-KW"/>
</dbReference>
<evidence type="ECO:0000313" key="10">
    <source>
        <dbReference type="EnsemblMetazoa" id="CLYHEMP004530.1"/>
    </source>
</evidence>
<dbReference type="InterPro" id="IPR002110">
    <property type="entry name" value="Ankyrin_rpt"/>
</dbReference>
<evidence type="ECO:0000256" key="2">
    <source>
        <dbReference type="ARBA" id="ARBA00022676"/>
    </source>
</evidence>
<protein>
    <recommendedName>
        <fullName evidence="1">NAD(+) ADP-ribosyltransferase</fullName>
        <ecNumber evidence="1">2.4.2.30</ecNumber>
    </recommendedName>
</protein>
<evidence type="ECO:0000256" key="7">
    <source>
        <dbReference type="ARBA" id="ARBA00033987"/>
    </source>
</evidence>
<dbReference type="AlphaFoldDB" id="A0A7M5V6Z1"/>
<dbReference type="SUPFAM" id="SSF48403">
    <property type="entry name" value="Ankyrin repeat"/>
    <property type="match status" value="1"/>
</dbReference>
<dbReference type="Gene3D" id="1.25.40.20">
    <property type="entry name" value="Ankyrin repeat-containing domain"/>
    <property type="match status" value="2"/>
</dbReference>
<evidence type="ECO:0000259" key="9">
    <source>
        <dbReference type="PROSITE" id="PS50105"/>
    </source>
</evidence>
<comment type="similarity">
    <text evidence="6">Belongs to the ARTD/PARP family.</text>
</comment>
<dbReference type="EnsemblMetazoa" id="CLYHEMT004530.1">
    <property type="protein sequence ID" value="CLYHEMP004530.1"/>
    <property type="gene ID" value="CLYHEMG004530"/>
</dbReference>
<dbReference type="InterPro" id="IPR001660">
    <property type="entry name" value="SAM"/>
</dbReference>
<dbReference type="OrthoDB" id="539213at2759"/>
<dbReference type="Proteomes" id="UP000594262">
    <property type="component" value="Unplaced"/>
</dbReference>